<evidence type="ECO:0000256" key="1">
    <source>
        <dbReference type="ARBA" id="ARBA00006484"/>
    </source>
</evidence>
<protein>
    <recommendedName>
        <fullName evidence="6">NAD(P)-binding protein</fullName>
    </recommendedName>
</protein>
<evidence type="ECO:0000313" key="5">
    <source>
        <dbReference type="Proteomes" id="UP000298061"/>
    </source>
</evidence>
<dbReference type="AlphaFoldDB" id="A0A4Y9ZQA6"/>
<evidence type="ECO:0000256" key="2">
    <source>
        <dbReference type="ARBA" id="ARBA00022857"/>
    </source>
</evidence>
<proteinExistence type="inferred from homology"/>
<comment type="similarity">
    <text evidence="1">Belongs to the short-chain dehydrogenases/reductases (SDR) family.</text>
</comment>
<dbReference type="CDD" id="cd05233">
    <property type="entry name" value="SDR_c"/>
    <property type="match status" value="1"/>
</dbReference>
<evidence type="ECO:0000313" key="4">
    <source>
        <dbReference type="EMBL" id="TFY76444.1"/>
    </source>
</evidence>
<sequence length="288" mass="31661">MTSIAREAIPVAARHDIYPEIDPEEHFKGQTYRGKVVIITGASRGIGEQMALMYAQAGAHVVIASRKQETLDSVRKRILELVPTAEVLTVPTDVAIVEQVETLVAAAITRYGRLDVVIANAGTTPEFKDLLGDEDPFACWGVIETNLRGTYNTARFSLSHLAKTKGSFVAITSGAASMRFPTMSSYGISKFAINRLVEFIHLEYPDVLTFALHPGVVDTEMGRKQSAYAMDDSPQLPAATTIYLTSGKADYLSGRYIAADWDLGEIYRDWKEKITKEDALVNRLTVPT</sequence>
<dbReference type="PRINTS" id="PR00081">
    <property type="entry name" value="GDHRDH"/>
</dbReference>
<dbReference type="InterPro" id="IPR036291">
    <property type="entry name" value="NAD(P)-bd_dom_sf"/>
</dbReference>
<dbReference type="GO" id="GO:0016491">
    <property type="term" value="F:oxidoreductase activity"/>
    <property type="evidence" value="ECO:0007669"/>
    <property type="project" value="UniProtKB-KW"/>
</dbReference>
<dbReference type="Proteomes" id="UP000298061">
    <property type="component" value="Unassembled WGS sequence"/>
</dbReference>
<name>A0A4Y9ZQA6_9AGAM</name>
<evidence type="ECO:0008006" key="6">
    <source>
        <dbReference type="Google" id="ProtNLM"/>
    </source>
</evidence>
<gene>
    <name evidence="4" type="ORF">EWM64_g7568</name>
</gene>
<dbReference type="SUPFAM" id="SSF51735">
    <property type="entry name" value="NAD(P)-binding Rossmann-fold domains"/>
    <property type="match status" value="1"/>
</dbReference>
<dbReference type="PANTHER" id="PTHR43391">
    <property type="entry name" value="RETINOL DEHYDROGENASE-RELATED"/>
    <property type="match status" value="1"/>
</dbReference>
<dbReference type="STRING" id="135208.A0A4Y9ZQA6"/>
<accession>A0A4Y9ZQA6</accession>
<dbReference type="InterPro" id="IPR020904">
    <property type="entry name" value="Sc_DH/Rdtase_CS"/>
</dbReference>
<dbReference type="EMBL" id="SFCI01001204">
    <property type="protein sequence ID" value="TFY76444.1"/>
    <property type="molecule type" value="Genomic_DNA"/>
</dbReference>
<evidence type="ECO:0000256" key="3">
    <source>
        <dbReference type="ARBA" id="ARBA00023002"/>
    </source>
</evidence>
<reference evidence="4 5" key="1">
    <citation type="submission" date="2019-02" db="EMBL/GenBank/DDBJ databases">
        <title>Genome sequencing of the rare red list fungi Hericium alpestre (H. flagellum).</title>
        <authorList>
            <person name="Buettner E."/>
            <person name="Kellner H."/>
        </authorList>
    </citation>
    <scope>NUCLEOTIDE SEQUENCE [LARGE SCALE GENOMIC DNA]</scope>
    <source>
        <strain evidence="4 5">DSM 108284</strain>
    </source>
</reference>
<comment type="caution">
    <text evidence="4">The sequence shown here is derived from an EMBL/GenBank/DDBJ whole genome shotgun (WGS) entry which is preliminary data.</text>
</comment>
<keyword evidence="2" id="KW-0521">NADP</keyword>
<organism evidence="4 5">
    <name type="scientific">Hericium alpestre</name>
    <dbReference type="NCBI Taxonomy" id="135208"/>
    <lineage>
        <taxon>Eukaryota</taxon>
        <taxon>Fungi</taxon>
        <taxon>Dikarya</taxon>
        <taxon>Basidiomycota</taxon>
        <taxon>Agaricomycotina</taxon>
        <taxon>Agaricomycetes</taxon>
        <taxon>Russulales</taxon>
        <taxon>Hericiaceae</taxon>
        <taxon>Hericium</taxon>
    </lineage>
</organism>
<dbReference type="PROSITE" id="PS00061">
    <property type="entry name" value="ADH_SHORT"/>
    <property type="match status" value="1"/>
</dbReference>
<dbReference type="OrthoDB" id="1933717at2759"/>
<keyword evidence="3" id="KW-0560">Oxidoreductase</keyword>
<dbReference type="InterPro" id="IPR002347">
    <property type="entry name" value="SDR_fam"/>
</dbReference>
<keyword evidence="5" id="KW-1185">Reference proteome</keyword>
<dbReference type="PANTHER" id="PTHR43391:SF14">
    <property type="entry name" value="DEHYDROGENASE_REDUCTASE SDR FAMILY PROTEIN 7-LIKE"/>
    <property type="match status" value="1"/>
</dbReference>
<dbReference type="Pfam" id="PF00106">
    <property type="entry name" value="adh_short"/>
    <property type="match status" value="1"/>
</dbReference>
<dbReference type="Gene3D" id="3.40.50.720">
    <property type="entry name" value="NAD(P)-binding Rossmann-like Domain"/>
    <property type="match status" value="1"/>
</dbReference>